<gene>
    <name evidence="3" type="ORF">Q4481_08345</name>
</gene>
<dbReference type="InterPro" id="IPR011004">
    <property type="entry name" value="Trimer_LpxA-like_sf"/>
</dbReference>
<comment type="similarity">
    <text evidence="1">Belongs to the transferase hexapeptide repeat family.</text>
</comment>
<keyword evidence="2" id="KW-0808">Transferase</keyword>
<proteinExistence type="inferred from homology"/>
<evidence type="ECO:0000313" key="3">
    <source>
        <dbReference type="EMBL" id="MDO6963965.1"/>
    </source>
</evidence>
<dbReference type="PANTHER" id="PTHR23416">
    <property type="entry name" value="SIALIC ACID SYNTHASE-RELATED"/>
    <property type="match status" value="1"/>
</dbReference>
<protein>
    <submittedName>
        <fullName evidence="3">Colanic acid biosynthesis acetyltransferase</fullName>
    </submittedName>
</protein>
<dbReference type="RefSeq" id="WP_304375878.1">
    <property type="nucleotide sequence ID" value="NZ_JAUOZU010000006.1"/>
</dbReference>
<dbReference type="InterPro" id="IPR051159">
    <property type="entry name" value="Hexapeptide_acetyltransf"/>
</dbReference>
<dbReference type="EMBL" id="JAUOZU010000006">
    <property type="protein sequence ID" value="MDO6963965.1"/>
    <property type="molecule type" value="Genomic_DNA"/>
</dbReference>
<sequence length="186" mass="20385">MSVLDAKESNPREGGPSFPLKHRLFRAAWNLTWATLGRWTPVPLYGWRRFLLNSFGARISSKARVYPGTTIWYPPNLTMGDHSVIGPGVIVYDMDRIEIGDYAIISQRAHLCGGTHDPDDANFQLIPKPITIGAKAWVAAEAFVGPGVTIGEGAVLGARGVAVKSIAPWEIHGGNPAKLIRERKRF</sequence>
<name>A0ABT8YJY7_9HYPH</name>
<evidence type="ECO:0000256" key="2">
    <source>
        <dbReference type="ARBA" id="ARBA00022679"/>
    </source>
</evidence>
<evidence type="ECO:0000313" key="4">
    <source>
        <dbReference type="Proteomes" id="UP001174932"/>
    </source>
</evidence>
<reference evidence="3" key="2">
    <citation type="submission" date="2023-07" db="EMBL/GenBank/DDBJ databases">
        <authorList>
            <person name="Shen H."/>
        </authorList>
    </citation>
    <scope>NUCLEOTIDE SEQUENCE</scope>
    <source>
        <strain evidence="3">TNR-22</strain>
    </source>
</reference>
<keyword evidence="4" id="KW-1185">Reference proteome</keyword>
<dbReference type="Gene3D" id="2.160.10.10">
    <property type="entry name" value="Hexapeptide repeat proteins"/>
    <property type="match status" value="1"/>
</dbReference>
<dbReference type="Proteomes" id="UP001174932">
    <property type="component" value="Unassembled WGS sequence"/>
</dbReference>
<accession>A0ABT8YJY7</accession>
<reference evidence="3" key="1">
    <citation type="journal article" date="2015" name="Int. J. Syst. Evol. Microbiol.">
        <title>Rhizobium alvei sp. nov., isolated from a freshwater river.</title>
        <authorList>
            <person name="Sheu S.Y."/>
            <person name="Huang H.W."/>
            <person name="Young C.C."/>
            <person name="Chen W.M."/>
        </authorList>
    </citation>
    <scope>NUCLEOTIDE SEQUENCE</scope>
    <source>
        <strain evidence="3">TNR-22</strain>
    </source>
</reference>
<dbReference type="SUPFAM" id="SSF51161">
    <property type="entry name" value="Trimeric LpxA-like enzymes"/>
    <property type="match status" value="1"/>
</dbReference>
<organism evidence="3 4">
    <name type="scientific">Rhizobium alvei</name>
    <dbReference type="NCBI Taxonomy" id="1132659"/>
    <lineage>
        <taxon>Bacteria</taxon>
        <taxon>Pseudomonadati</taxon>
        <taxon>Pseudomonadota</taxon>
        <taxon>Alphaproteobacteria</taxon>
        <taxon>Hyphomicrobiales</taxon>
        <taxon>Rhizobiaceae</taxon>
        <taxon>Rhizobium/Agrobacterium group</taxon>
        <taxon>Rhizobium</taxon>
    </lineage>
</organism>
<comment type="caution">
    <text evidence="3">The sequence shown here is derived from an EMBL/GenBank/DDBJ whole genome shotgun (WGS) entry which is preliminary data.</text>
</comment>
<evidence type="ECO:0000256" key="1">
    <source>
        <dbReference type="ARBA" id="ARBA00007274"/>
    </source>
</evidence>
<dbReference type="CDD" id="cd05825">
    <property type="entry name" value="LbH_wcaF_like"/>
    <property type="match status" value="1"/>
</dbReference>
<dbReference type="PANTHER" id="PTHR23416:SF23">
    <property type="entry name" value="ACETYLTRANSFERASE C18B11.09C-RELATED"/>
    <property type="match status" value="1"/>
</dbReference>